<feature type="transmembrane region" description="Helical" evidence="4">
    <location>
        <begin position="262"/>
        <end position="282"/>
    </location>
</feature>
<dbReference type="RefSeq" id="WP_235322521.1">
    <property type="nucleotide sequence ID" value="NZ_JAFBIT010000001.1"/>
</dbReference>
<evidence type="ECO:0000256" key="2">
    <source>
        <dbReference type="ARBA" id="ARBA00023125"/>
    </source>
</evidence>
<dbReference type="PROSITE" id="PS01124">
    <property type="entry name" value="HTH_ARAC_FAMILY_2"/>
    <property type="match status" value="1"/>
</dbReference>
<keyword evidence="4" id="KW-1133">Transmembrane helix</keyword>
<proteinExistence type="predicted"/>
<dbReference type="SMART" id="SM00342">
    <property type="entry name" value="HTH_ARAC"/>
    <property type="match status" value="1"/>
</dbReference>
<dbReference type="Gene3D" id="1.10.10.60">
    <property type="entry name" value="Homeodomain-like"/>
    <property type="match status" value="2"/>
</dbReference>
<evidence type="ECO:0000259" key="5">
    <source>
        <dbReference type="PROSITE" id="PS01124"/>
    </source>
</evidence>
<keyword evidence="4" id="KW-0472">Membrane</keyword>
<keyword evidence="2" id="KW-0238">DNA-binding</keyword>
<organism evidence="6 7">
    <name type="scientific">Anaeromassilibacillus senegalensis</name>
    <dbReference type="NCBI Taxonomy" id="1673717"/>
    <lineage>
        <taxon>Bacteria</taxon>
        <taxon>Bacillati</taxon>
        <taxon>Bacillota</taxon>
        <taxon>Clostridia</taxon>
        <taxon>Eubacteriales</taxon>
        <taxon>Acutalibacteraceae</taxon>
        <taxon>Anaeromassilibacillus</taxon>
    </lineage>
</organism>
<dbReference type="PROSITE" id="PS00041">
    <property type="entry name" value="HTH_ARAC_FAMILY_1"/>
    <property type="match status" value="1"/>
</dbReference>
<name>A0ABS9CK46_9FIRM</name>
<feature type="domain" description="HTH araC/xylS-type" evidence="5">
    <location>
        <begin position="625"/>
        <end position="724"/>
    </location>
</feature>
<keyword evidence="7" id="KW-1185">Reference proteome</keyword>
<dbReference type="PANTHER" id="PTHR43280">
    <property type="entry name" value="ARAC-FAMILY TRANSCRIPTIONAL REGULATOR"/>
    <property type="match status" value="1"/>
</dbReference>
<keyword evidence="4" id="KW-0812">Transmembrane</keyword>
<dbReference type="InterPro" id="IPR018062">
    <property type="entry name" value="HTH_AraC-typ_CS"/>
</dbReference>
<keyword evidence="1" id="KW-0805">Transcription regulation</keyword>
<protein>
    <submittedName>
        <fullName evidence="6">AraC family transcriptional regulator</fullName>
    </submittedName>
</protein>
<dbReference type="SUPFAM" id="SSF46689">
    <property type="entry name" value="Homeodomain-like"/>
    <property type="match status" value="1"/>
</dbReference>
<accession>A0ABS9CK46</accession>
<evidence type="ECO:0000256" key="4">
    <source>
        <dbReference type="SAM" id="Phobius"/>
    </source>
</evidence>
<reference evidence="6 7" key="1">
    <citation type="submission" date="2020-12" db="EMBL/GenBank/DDBJ databases">
        <title>Whole genome sequences of gut porcine anaerobes.</title>
        <authorList>
            <person name="Kubasova T."/>
            <person name="Jahodarova E."/>
            <person name="Rychlik I."/>
        </authorList>
    </citation>
    <scope>NUCLEOTIDE SEQUENCE [LARGE SCALE GENOMIC DNA]</scope>
    <source>
        <strain evidence="6 7">An867</strain>
    </source>
</reference>
<dbReference type="EMBL" id="JAFBIT010000001">
    <property type="protein sequence ID" value="MCF2651508.1"/>
    <property type="molecule type" value="Genomic_DNA"/>
</dbReference>
<comment type="caution">
    <text evidence="6">The sequence shown here is derived from an EMBL/GenBank/DDBJ whole genome shotgun (WGS) entry which is preliminary data.</text>
</comment>
<keyword evidence="3" id="KW-0804">Transcription</keyword>
<dbReference type="InterPro" id="IPR018060">
    <property type="entry name" value="HTH_AraC"/>
</dbReference>
<dbReference type="Proteomes" id="UP001299220">
    <property type="component" value="Unassembled WGS sequence"/>
</dbReference>
<dbReference type="Pfam" id="PF12833">
    <property type="entry name" value="HTH_18"/>
    <property type="match status" value="1"/>
</dbReference>
<evidence type="ECO:0000256" key="3">
    <source>
        <dbReference type="ARBA" id="ARBA00023163"/>
    </source>
</evidence>
<evidence type="ECO:0000313" key="7">
    <source>
        <dbReference type="Proteomes" id="UP001299220"/>
    </source>
</evidence>
<evidence type="ECO:0000256" key="1">
    <source>
        <dbReference type="ARBA" id="ARBA00023015"/>
    </source>
</evidence>
<sequence>MQIRTAQQSSIRQLEQVCQMTDMLYEQMRSISHQILQNSSTNSCLSSTGFDRLREASAGIKLREIQTSNPYVRYVSLYNSASNRFVSSSTADFLTDSDIQYYYTALSGTEYTDICMLRLIGPDYATQLMRTKYVYSFVFQVQVRNGGTPDLVVIDVDEDYFSSAIANLRNASGFQQVLILNRKNEAFSSNTVYDDSETFTQSTYVSLPPEELPELQDTSGSFSQKLGDGTEALITYAKAPYSGFTILNIVPYSNIYSGLPQIAVITILVGLLVLAFGTFVSYRTSARLSAPIEILYRNYVKKPSTDRRAGNELDQLSKAFSEIYAKADKLEQGLIASYSDSKKRSIQRLLHGEYGQIPDYVEVYKKFGIDLLAPFYCIIMIHSVSQENAMSPEDSNYFICSYALENITNEVVGRFGKIVTYRNSKNMLAVLLPLRHNEYPKRLETELLRVSDVMANEFSMETTICIGNIVEGSANINMCYEATTIALEYSSIHNRGKVFFADEAAQRINLNQYHNKLHMKLAEHIRNEDIDACSQEFDLALSYMTNVSFATAIAYFNHVMMSLMDDFSTTFTDDASYGILIDKLNQIDRSLPNVHMLRRRCMEFVILLIQHLNINRKSGNEQAVETARLYIDKNYANPDLSLRMLADMAGLSPAYFGKIFAAQTAYSFNDYLTNTRMKKAAQLLVETKLPINQISESIGILNTNYFYSVFKKKFSMTPLAYRRANTASKEDGVADGKSDPDN</sequence>
<gene>
    <name evidence="6" type="ORF">JQM67_02655</name>
</gene>
<dbReference type="InterPro" id="IPR009057">
    <property type="entry name" value="Homeodomain-like_sf"/>
</dbReference>
<evidence type="ECO:0000313" key="6">
    <source>
        <dbReference type="EMBL" id="MCF2651508.1"/>
    </source>
</evidence>
<dbReference type="PANTHER" id="PTHR43280:SF34">
    <property type="entry name" value="ARAC-FAMILY TRANSCRIPTIONAL REGULATOR"/>
    <property type="match status" value="1"/>
</dbReference>